<keyword evidence="5 6" id="KW-0472">Membrane</keyword>
<dbReference type="EMBL" id="LM995447">
    <property type="protein sequence ID" value="CDZ24130.1"/>
    <property type="molecule type" value="Genomic_DNA"/>
</dbReference>
<dbReference type="InterPro" id="IPR051598">
    <property type="entry name" value="TSUP/Inactive_protease-like"/>
</dbReference>
<dbReference type="KEGG" id="ccel:CCDG5_1013"/>
<dbReference type="GO" id="GO:0005886">
    <property type="term" value="C:plasma membrane"/>
    <property type="evidence" value="ECO:0007669"/>
    <property type="project" value="UniProtKB-SubCell"/>
</dbReference>
<dbReference type="InterPro" id="IPR002781">
    <property type="entry name" value="TM_pro_TauE-like"/>
</dbReference>
<dbReference type="PANTHER" id="PTHR43701:SF2">
    <property type="entry name" value="MEMBRANE TRANSPORTER PROTEIN YJNA-RELATED"/>
    <property type="match status" value="1"/>
</dbReference>
<evidence type="ECO:0000313" key="8">
    <source>
        <dbReference type="Proteomes" id="UP000032431"/>
    </source>
</evidence>
<accession>A0A078KSI8</accession>
<dbReference type="Pfam" id="PF01925">
    <property type="entry name" value="TauE"/>
    <property type="match status" value="1"/>
</dbReference>
<evidence type="ECO:0000256" key="2">
    <source>
        <dbReference type="ARBA" id="ARBA00009142"/>
    </source>
</evidence>
<sequence>MKFKIKNLKGSLPGFIAGILNGLLGAGGGMVVVPMLEKSGIEPNKSHATSIAVIVPLCILSAILYLAGNNLSYYDVLPYLPAGLIGAFIGAKVLPHIPGNILRRIFGAFMLYSAWRLLMG</sequence>
<evidence type="ECO:0000256" key="1">
    <source>
        <dbReference type="ARBA" id="ARBA00004141"/>
    </source>
</evidence>
<dbReference type="HOGENOM" id="CLU_045498_13_3_9"/>
<feature type="transmembrane region" description="Helical" evidence="6">
    <location>
        <begin position="48"/>
        <end position="67"/>
    </location>
</feature>
<keyword evidence="6" id="KW-1003">Cell membrane</keyword>
<evidence type="ECO:0000313" key="7">
    <source>
        <dbReference type="EMBL" id="CDZ24130.1"/>
    </source>
</evidence>
<gene>
    <name evidence="7" type="ORF">CCDG5_1013</name>
</gene>
<dbReference type="PANTHER" id="PTHR43701">
    <property type="entry name" value="MEMBRANE TRANSPORTER PROTEIN MJ0441-RELATED"/>
    <property type="match status" value="1"/>
</dbReference>
<feature type="transmembrane region" description="Helical" evidence="6">
    <location>
        <begin position="76"/>
        <end position="95"/>
    </location>
</feature>
<evidence type="ECO:0000256" key="5">
    <source>
        <dbReference type="ARBA" id="ARBA00023136"/>
    </source>
</evidence>
<dbReference type="OrthoDB" id="1863946at2"/>
<reference evidence="8" key="1">
    <citation type="submission" date="2014-07" db="EMBL/GenBank/DDBJ databases">
        <authorList>
            <person name="Wibberg D."/>
        </authorList>
    </citation>
    <scope>NUCLEOTIDE SEQUENCE [LARGE SCALE GENOMIC DNA]</scope>
    <source>
        <strain evidence="8">DG5</strain>
    </source>
</reference>
<comment type="subcellular location">
    <subcellularLocation>
        <location evidence="6">Cell membrane</location>
        <topology evidence="6">Multi-pass membrane protein</topology>
    </subcellularLocation>
    <subcellularLocation>
        <location evidence="1">Membrane</location>
        <topology evidence="1">Multi-pass membrane protein</topology>
    </subcellularLocation>
</comment>
<dbReference type="STRING" id="29343.CCDG5_1013"/>
<comment type="similarity">
    <text evidence="2 6">Belongs to the 4-toluene sulfonate uptake permease (TSUP) (TC 2.A.102) family.</text>
</comment>
<dbReference type="PATRIC" id="fig|29343.3.peg.1068"/>
<evidence type="ECO:0000256" key="4">
    <source>
        <dbReference type="ARBA" id="ARBA00022989"/>
    </source>
</evidence>
<keyword evidence="8" id="KW-1185">Reference proteome</keyword>
<keyword evidence="3 6" id="KW-0812">Transmembrane</keyword>
<evidence type="ECO:0000256" key="6">
    <source>
        <dbReference type="RuleBase" id="RU363041"/>
    </source>
</evidence>
<evidence type="ECO:0000256" key="3">
    <source>
        <dbReference type="ARBA" id="ARBA00022692"/>
    </source>
</evidence>
<name>A0A078KSI8_9FIRM</name>
<keyword evidence="4 6" id="KW-1133">Transmembrane helix</keyword>
<proteinExistence type="inferred from homology"/>
<protein>
    <recommendedName>
        <fullName evidence="6">Probable membrane transporter protein</fullName>
    </recommendedName>
</protein>
<feature type="transmembrane region" description="Helical" evidence="6">
    <location>
        <begin position="12"/>
        <end position="36"/>
    </location>
</feature>
<dbReference type="Proteomes" id="UP000032431">
    <property type="component" value="Chromosome I"/>
</dbReference>
<organism evidence="7 8">
    <name type="scientific">[Clostridium] cellulosi</name>
    <dbReference type="NCBI Taxonomy" id="29343"/>
    <lineage>
        <taxon>Bacteria</taxon>
        <taxon>Bacillati</taxon>
        <taxon>Bacillota</taxon>
        <taxon>Clostridia</taxon>
        <taxon>Eubacteriales</taxon>
        <taxon>Oscillospiraceae</taxon>
        <taxon>Oscillospiraceae incertae sedis</taxon>
    </lineage>
</organism>
<dbReference type="AlphaFoldDB" id="A0A078KSI8"/>